<evidence type="ECO:0000313" key="6">
    <source>
        <dbReference type="Proteomes" id="UP000533017"/>
    </source>
</evidence>
<keyword evidence="6" id="KW-1185">Reference proteome</keyword>
<dbReference type="EMBL" id="FOOI01000003">
    <property type="protein sequence ID" value="SFF99517.1"/>
    <property type="molecule type" value="Genomic_DNA"/>
</dbReference>
<dbReference type="Pfam" id="PF07510">
    <property type="entry name" value="GmrSD_C"/>
    <property type="match status" value="1"/>
</dbReference>
<dbReference type="PANTHER" id="PTHR24094:SF15">
    <property type="entry name" value="AMP-DEPENDENT SYNTHETASE_LIGASE DOMAIN-CONTAINING PROTEIN-RELATED"/>
    <property type="match status" value="1"/>
</dbReference>
<dbReference type="Proteomes" id="UP000199052">
    <property type="component" value="Unassembled WGS sequence"/>
</dbReference>
<dbReference type="RefSeq" id="WP_202817957.1">
    <property type="nucleotide sequence ID" value="NZ_FOOI01000003.1"/>
</dbReference>
<evidence type="ECO:0000259" key="2">
    <source>
        <dbReference type="Pfam" id="PF07510"/>
    </source>
</evidence>
<protein>
    <recommendedName>
        <fullName evidence="2">GmrSD restriction endonucleases C-terminal domain-containing protein</fullName>
    </recommendedName>
</protein>
<name>A0A1I2NCS6_9ACTN</name>
<reference evidence="3 6" key="2">
    <citation type="submission" date="2020-07" db="EMBL/GenBank/DDBJ databases">
        <title>Sequencing the genomes of 1000 actinobacteria strains.</title>
        <authorList>
            <person name="Klenk H.-P."/>
        </authorList>
    </citation>
    <scope>NUCLEOTIDE SEQUENCE [LARGE SCALE GENOMIC DNA]</scope>
    <source>
        <strain evidence="3 6">DSM 45117</strain>
    </source>
</reference>
<dbReference type="InterPro" id="IPR011089">
    <property type="entry name" value="GmrSD_C"/>
</dbReference>
<dbReference type="AlphaFoldDB" id="A0A1I2NCS6"/>
<organism evidence="4 5">
    <name type="scientific">Actinopolymorpha cephalotaxi</name>
    <dbReference type="NCBI Taxonomy" id="504797"/>
    <lineage>
        <taxon>Bacteria</taxon>
        <taxon>Bacillati</taxon>
        <taxon>Actinomycetota</taxon>
        <taxon>Actinomycetes</taxon>
        <taxon>Propionibacteriales</taxon>
        <taxon>Actinopolymorphaceae</taxon>
        <taxon>Actinopolymorpha</taxon>
    </lineage>
</organism>
<sequence length="256" mass="27133">MAALGLLCAVAGSGCTLEVDGVPAGGPTDPATASASASATSAPAAGGRAVEPLDNPDGTKPGLAPLTSAADLGAARRLIARVRTAGRGPKTGYDRDRFGSDWTDTADGVPFARNGCDTRNDLLARDGQHLRYRRGSRCVVVAMTLADPYTGRAISWRKHDASDVQIDHVVPLSYEWQLGASRWTEDRREQIANDPLNLMPVDGATNSAKSDSGPASWLPPNKPIRCAYAVRFGQVALKYDLPVTRADKSMMLTQCR</sequence>
<dbReference type="Proteomes" id="UP000533017">
    <property type="component" value="Unassembled WGS sequence"/>
</dbReference>
<reference evidence="4 5" key="1">
    <citation type="submission" date="2016-10" db="EMBL/GenBank/DDBJ databases">
        <authorList>
            <person name="de Groot N.N."/>
        </authorList>
    </citation>
    <scope>NUCLEOTIDE SEQUENCE [LARGE SCALE GENOMIC DNA]</scope>
    <source>
        <strain evidence="4 5">CPCC 202808</strain>
    </source>
</reference>
<evidence type="ECO:0000313" key="3">
    <source>
        <dbReference type="EMBL" id="NYH85654.1"/>
    </source>
</evidence>
<dbReference type="PANTHER" id="PTHR24094">
    <property type="entry name" value="SECRETED PROTEIN"/>
    <property type="match status" value="1"/>
</dbReference>
<evidence type="ECO:0000313" key="5">
    <source>
        <dbReference type="Proteomes" id="UP000199052"/>
    </source>
</evidence>
<proteinExistence type="predicted"/>
<accession>A0A1I2NCS6</accession>
<dbReference type="STRING" id="504797.SAMN05421678_103239"/>
<evidence type="ECO:0000256" key="1">
    <source>
        <dbReference type="SAM" id="MobiDB-lite"/>
    </source>
</evidence>
<evidence type="ECO:0000313" key="4">
    <source>
        <dbReference type="EMBL" id="SFF99517.1"/>
    </source>
</evidence>
<gene>
    <name evidence="3" type="ORF">FHR37_004505</name>
    <name evidence="4" type="ORF">SAMN05421678_103239</name>
</gene>
<feature type="region of interest" description="Disordered" evidence="1">
    <location>
        <begin position="26"/>
        <end position="67"/>
    </location>
</feature>
<feature type="domain" description="GmrSD restriction endonucleases C-terminal" evidence="2">
    <location>
        <begin position="118"/>
        <end position="252"/>
    </location>
</feature>
<feature type="compositionally biased region" description="Low complexity" evidence="1">
    <location>
        <begin position="30"/>
        <end position="45"/>
    </location>
</feature>
<dbReference type="EMBL" id="JACBZA010000001">
    <property type="protein sequence ID" value="NYH85654.1"/>
    <property type="molecule type" value="Genomic_DNA"/>
</dbReference>